<accession>A0A2J7ZTL2</accession>
<dbReference type="Gene3D" id="2.130.10.10">
    <property type="entry name" value="YVTN repeat-like/Quinoprotein amine dehydrogenase"/>
    <property type="match status" value="1"/>
</dbReference>
<feature type="non-terminal residue" evidence="5">
    <location>
        <position position="601"/>
    </location>
</feature>
<feature type="region of interest" description="Disordered" evidence="4">
    <location>
        <begin position="178"/>
        <end position="238"/>
    </location>
</feature>
<protein>
    <submittedName>
        <fullName evidence="5">Guanine nucleotide-binding protein subunit beta-like protein</fullName>
    </submittedName>
</protein>
<feature type="compositionally biased region" description="Low complexity" evidence="4">
    <location>
        <begin position="42"/>
        <end position="63"/>
    </location>
</feature>
<name>A0A2J7ZTL2_9CHLO</name>
<dbReference type="AlphaFoldDB" id="A0A2J7ZTL2"/>
<feature type="compositionally biased region" description="Low complexity" evidence="4">
    <location>
        <begin position="179"/>
        <end position="205"/>
    </location>
</feature>
<keyword evidence="6" id="KW-1185">Reference proteome</keyword>
<feature type="compositionally biased region" description="Low complexity" evidence="4">
    <location>
        <begin position="14"/>
        <end position="29"/>
    </location>
</feature>
<feature type="compositionally biased region" description="Gly residues" evidence="4">
    <location>
        <begin position="584"/>
        <end position="601"/>
    </location>
</feature>
<dbReference type="PROSITE" id="PS50294">
    <property type="entry name" value="WD_REPEATS_REGION"/>
    <property type="match status" value="1"/>
</dbReference>
<dbReference type="InterPro" id="IPR036322">
    <property type="entry name" value="WD40_repeat_dom_sf"/>
</dbReference>
<feature type="compositionally biased region" description="Polar residues" evidence="4">
    <location>
        <begin position="107"/>
        <end position="130"/>
    </location>
</feature>
<dbReference type="InterPro" id="IPR001680">
    <property type="entry name" value="WD40_rpt"/>
</dbReference>
<evidence type="ECO:0000256" key="4">
    <source>
        <dbReference type="SAM" id="MobiDB-lite"/>
    </source>
</evidence>
<dbReference type="SMART" id="SM00320">
    <property type="entry name" value="WD40"/>
    <property type="match status" value="2"/>
</dbReference>
<gene>
    <name evidence="5" type="ORF">TSOC_010319</name>
</gene>
<feature type="region of interest" description="Disordered" evidence="4">
    <location>
        <begin position="580"/>
        <end position="601"/>
    </location>
</feature>
<dbReference type="PROSITE" id="PS50082">
    <property type="entry name" value="WD_REPEATS_2"/>
    <property type="match status" value="1"/>
</dbReference>
<dbReference type="Pfam" id="PF00400">
    <property type="entry name" value="WD40"/>
    <property type="match status" value="1"/>
</dbReference>
<feature type="region of interest" description="Disordered" evidence="4">
    <location>
        <begin position="42"/>
        <end position="138"/>
    </location>
</feature>
<dbReference type="PANTHER" id="PTHR19848">
    <property type="entry name" value="WD40 REPEAT PROTEIN"/>
    <property type="match status" value="1"/>
</dbReference>
<feature type="compositionally biased region" description="Gly residues" evidence="4">
    <location>
        <begin position="227"/>
        <end position="236"/>
    </location>
</feature>
<evidence type="ECO:0000313" key="6">
    <source>
        <dbReference type="Proteomes" id="UP000236333"/>
    </source>
</evidence>
<dbReference type="PANTHER" id="PTHR19848:SF8">
    <property type="entry name" value="F-BOX AND WD REPEAT DOMAIN CONTAINING 7"/>
    <property type="match status" value="1"/>
</dbReference>
<feature type="region of interest" description="Disordered" evidence="4">
    <location>
        <begin position="1"/>
        <end position="29"/>
    </location>
</feature>
<proteinExistence type="predicted"/>
<reference evidence="5 6" key="1">
    <citation type="journal article" date="2017" name="Mol. Biol. Evol.">
        <title>The 4-celled Tetrabaena socialis nuclear genome reveals the essential components for genetic control of cell number at the origin of multicellularity in the volvocine lineage.</title>
        <authorList>
            <person name="Featherston J."/>
            <person name="Arakaki Y."/>
            <person name="Hanschen E.R."/>
            <person name="Ferris P.J."/>
            <person name="Michod R.E."/>
            <person name="Olson B.J.S.C."/>
            <person name="Nozaki H."/>
            <person name="Durand P.M."/>
        </authorList>
    </citation>
    <scope>NUCLEOTIDE SEQUENCE [LARGE SCALE GENOMIC DNA]</scope>
    <source>
        <strain evidence="5 6">NIES-571</strain>
    </source>
</reference>
<keyword evidence="2" id="KW-0677">Repeat</keyword>
<dbReference type="SUPFAM" id="SSF50978">
    <property type="entry name" value="WD40 repeat-like"/>
    <property type="match status" value="1"/>
</dbReference>
<evidence type="ECO:0000256" key="2">
    <source>
        <dbReference type="ARBA" id="ARBA00022737"/>
    </source>
</evidence>
<dbReference type="InterPro" id="IPR015943">
    <property type="entry name" value="WD40/YVTN_repeat-like_dom_sf"/>
</dbReference>
<feature type="compositionally biased region" description="Pro residues" evidence="4">
    <location>
        <begin position="64"/>
        <end position="78"/>
    </location>
</feature>
<feature type="region of interest" description="Disordered" evidence="4">
    <location>
        <begin position="265"/>
        <end position="288"/>
    </location>
</feature>
<feature type="compositionally biased region" description="Gly residues" evidence="4">
    <location>
        <begin position="1"/>
        <end position="13"/>
    </location>
</feature>
<organism evidence="5 6">
    <name type="scientific">Tetrabaena socialis</name>
    <dbReference type="NCBI Taxonomy" id="47790"/>
    <lineage>
        <taxon>Eukaryota</taxon>
        <taxon>Viridiplantae</taxon>
        <taxon>Chlorophyta</taxon>
        <taxon>core chlorophytes</taxon>
        <taxon>Chlorophyceae</taxon>
        <taxon>CS clade</taxon>
        <taxon>Chlamydomonadales</taxon>
        <taxon>Tetrabaenaceae</taxon>
        <taxon>Tetrabaena</taxon>
    </lineage>
</organism>
<feature type="repeat" description="WD" evidence="3">
    <location>
        <begin position="293"/>
        <end position="333"/>
    </location>
</feature>
<evidence type="ECO:0000313" key="5">
    <source>
        <dbReference type="EMBL" id="PNH03613.1"/>
    </source>
</evidence>
<comment type="caution">
    <text evidence="5">The sequence shown here is derived from an EMBL/GenBank/DDBJ whole genome shotgun (WGS) entry which is preliminary data.</text>
</comment>
<evidence type="ECO:0000256" key="1">
    <source>
        <dbReference type="ARBA" id="ARBA00022574"/>
    </source>
</evidence>
<evidence type="ECO:0000256" key="3">
    <source>
        <dbReference type="PROSITE-ProRule" id="PRU00221"/>
    </source>
</evidence>
<keyword evidence="1 3" id="KW-0853">WD repeat</keyword>
<dbReference type="EMBL" id="PGGS01000483">
    <property type="protein sequence ID" value="PNH03613.1"/>
    <property type="molecule type" value="Genomic_DNA"/>
</dbReference>
<sequence>MGGQTGVVCGLGGQPSSQSRPSPDQQRQKLAVLQLQLQQLQELRQQQQQQQVNAAARPVGGATPPRPTGRPAQPPAGPVAPTLVAPGAVERAQPPAPAALVGRPTSPLRQQASGAPHQQASGSAPKQPQQLVMPAARPATAAAAAGAAAGAGGVTGAAGANDLVAQARALLELTRKLVPPTTSTSSPTAAPTAAATPLTANGTPANYRAPSSMGEIEPQTSPRHGASPGGTAGEPGGFSAAAAAIGGGGGGDGSAAAAVVGVASESRPRVSLSTSRASQGGPVSGEEDYRRTLRGHEGAVSCCCLLPTGIPVSGAEDGVMRLWDVASGASIVALEAGGPVHALQAHAQSGHLVAAAGSGVQLWDVSTATLLQTLGAGGAYDTPTAATHHQQHPYTCVSYMGELLAAGRQGEVVLMDPRVGTPVGRLYGRAGGGTAAVEGGGGGGSGGGGGGGMGAIAAAAAAAVGGGGGGGAPCVGVQMDEWKLVTGFNDGRCTLHVYDTRSLPRSTAGGCGGGGGGGARPWSVPLMTLAAPARITSFQFHEQALLAGLEGAECVMWRFEDPGGTAAVAGGQPMAAIAAAAGGPRPGGGGPAAVGGGSPGP</sequence>
<dbReference type="Proteomes" id="UP000236333">
    <property type="component" value="Unassembled WGS sequence"/>
</dbReference>